<dbReference type="SMART" id="SM00594">
    <property type="entry name" value="UAS"/>
    <property type="match status" value="1"/>
</dbReference>
<dbReference type="Gene3D" id="3.40.30.10">
    <property type="entry name" value="Glutaredoxin"/>
    <property type="match status" value="1"/>
</dbReference>
<dbReference type="GO" id="GO:0043130">
    <property type="term" value="F:ubiquitin binding"/>
    <property type="evidence" value="ECO:0007669"/>
    <property type="project" value="TreeGrafter"/>
</dbReference>
<dbReference type="InterPro" id="IPR001012">
    <property type="entry name" value="UBX_dom"/>
</dbReference>
<protein>
    <recommendedName>
        <fullName evidence="3">UBX domain-containing protein</fullName>
    </recommendedName>
</protein>
<keyword evidence="1" id="KW-0175">Coiled coil</keyword>
<dbReference type="AlphaFoldDB" id="A0A8T8SB43"/>
<dbReference type="Pfam" id="PF00789">
    <property type="entry name" value="UBX"/>
    <property type="match status" value="1"/>
</dbReference>
<evidence type="ECO:0000313" key="5">
    <source>
        <dbReference type="Proteomes" id="UP000077671"/>
    </source>
</evidence>
<dbReference type="PANTHER" id="PTHR23322:SF1">
    <property type="entry name" value="FAS-ASSOCIATED FACTOR 2"/>
    <property type="match status" value="1"/>
</dbReference>
<dbReference type="Gene3D" id="3.10.20.90">
    <property type="entry name" value="Phosphatidylinositol 3-kinase Catalytic Subunit, Chain A, domain 1"/>
    <property type="match status" value="1"/>
</dbReference>
<reference evidence="4" key="2">
    <citation type="journal article" date="2019" name="IMA Fungus">
        <title>Genome sequencing and comparison of five Tilletia species to identify candidate genes for the detection of regulated species infecting wheat.</title>
        <authorList>
            <person name="Nguyen H.D.T."/>
            <person name="Sultana T."/>
            <person name="Kesanakurti P."/>
            <person name="Hambleton S."/>
        </authorList>
    </citation>
    <scope>NUCLEOTIDE SEQUENCE</scope>
    <source>
        <strain evidence="4">DAOMC 238032</strain>
    </source>
</reference>
<dbReference type="GO" id="GO:0005783">
    <property type="term" value="C:endoplasmic reticulum"/>
    <property type="evidence" value="ECO:0007669"/>
    <property type="project" value="TreeGrafter"/>
</dbReference>
<feature type="non-terminal residue" evidence="4">
    <location>
        <position position="378"/>
    </location>
</feature>
<dbReference type="PROSITE" id="PS50033">
    <property type="entry name" value="UBX"/>
    <property type="match status" value="1"/>
</dbReference>
<feature type="region of interest" description="Disordered" evidence="2">
    <location>
        <begin position="353"/>
        <end position="378"/>
    </location>
</feature>
<comment type="caution">
    <text evidence="4">The sequence shown here is derived from an EMBL/GenBank/DDBJ whole genome shotgun (WGS) entry which is preliminary data.</text>
</comment>
<dbReference type="Proteomes" id="UP000077671">
    <property type="component" value="Unassembled WGS sequence"/>
</dbReference>
<dbReference type="InterPro" id="IPR029071">
    <property type="entry name" value="Ubiquitin-like_domsf"/>
</dbReference>
<evidence type="ECO:0000256" key="2">
    <source>
        <dbReference type="SAM" id="MobiDB-lite"/>
    </source>
</evidence>
<reference evidence="4" key="1">
    <citation type="submission" date="2016-04" db="EMBL/GenBank/DDBJ databases">
        <authorList>
            <person name="Nguyen H.D."/>
            <person name="Kesanakurti P."/>
            <person name="Cullis J."/>
            <person name="Levesque C.A."/>
            <person name="Hambleton S."/>
        </authorList>
    </citation>
    <scope>NUCLEOTIDE SEQUENCE</scope>
    <source>
        <strain evidence="4">DAOMC 238032</strain>
    </source>
</reference>
<dbReference type="PANTHER" id="PTHR23322">
    <property type="entry name" value="FAS-ASSOCIATED PROTEIN"/>
    <property type="match status" value="1"/>
</dbReference>
<dbReference type="EMBL" id="LWDD02003795">
    <property type="protein sequence ID" value="KAE8236355.1"/>
    <property type="molecule type" value="Genomic_DNA"/>
</dbReference>
<evidence type="ECO:0000259" key="3">
    <source>
        <dbReference type="PROSITE" id="PS50033"/>
    </source>
</evidence>
<accession>A0A8T8SB43</accession>
<feature type="domain" description="UBX" evidence="3">
    <location>
        <begin position="238"/>
        <end position="291"/>
    </location>
</feature>
<organism evidence="4 5">
    <name type="scientific">Tilletia caries</name>
    <name type="common">wheat bunt fungus</name>
    <dbReference type="NCBI Taxonomy" id="13290"/>
    <lineage>
        <taxon>Eukaryota</taxon>
        <taxon>Fungi</taxon>
        <taxon>Dikarya</taxon>
        <taxon>Basidiomycota</taxon>
        <taxon>Ustilaginomycotina</taxon>
        <taxon>Exobasidiomycetes</taxon>
        <taxon>Tilletiales</taxon>
        <taxon>Tilletiaceae</taxon>
        <taxon>Tilletia</taxon>
    </lineage>
</organism>
<dbReference type="SUPFAM" id="SSF52833">
    <property type="entry name" value="Thioredoxin-like"/>
    <property type="match status" value="1"/>
</dbReference>
<evidence type="ECO:0000313" key="4">
    <source>
        <dbReference type="EMBL" id="KAE8236355.1"/>
    </source>
</evidence>
<dbReference type="InterPro" id="IPR036249">
    <property type="entry name" value="Thioredoxin-like_sf"/>
</dbReference>
<dbReference type="InterPro" id="IPR006577">
    <property type="entry name" value="UAS"/>
</dbReference>
<proteinExistence type="predicted"/>
<gene>
    <name evidence="4" type="ORF">A4X03_0g9468</name>
</gene>
<dbReference type="SUPFAM" id="SSF54236">
    <property type="entry name" value="Ubiquitin-like"/>
    <property type="match status" value="1"/>
</dbReference>
<dbReference type="InterPro" id="IPR050730">
    <property type="entry name" value="UBX_domain-protein"/>
</dbReference>
<dbReference type="GO" id="GO:0036503">
    <property type="term" value="P:ERAD pathway"/>
    <property type="evidence" value="ECO:0007669"/>
    <property type="project" value="TreeGrafter"/>
</dbReference>
<name>A0A8T8SB43_9BASI</name>
<sequence>PGRRTYPPLFVGSYSQACQRAKEELKVLAIILTSIDNPHSDIFRRQTLTDPSLVEVLSRPDFLVWAGDIREREAWQVADICDATSFPFVAFVSLQPSRTSRSSSSSASSSSMTPRLAVLSRHSGTSLVKPTPAVAARQLQEHLTGLLVPRVQPYLARLGAERARLTSERALRAEQDAAYERAAQADVARVRARREAEQRRGEEEARREEEKRKVESWRTWARARLVPVESHSSGQPEEGEEAILIQFRLPGGRSLARSFRLEDELEGVFAYIETASLDADASAGPLSEAPPTPPANYEHLYGFELVLGGYPRRKVTPTEIVSTGGNGSGKTRLRDVAGLNDARRANVIVEGTVAGMSPSGSVASAARGDDDSSGEDSD</sequence>
<evidence type="ECO:0000256" key="1">
    <source>
        <dbReference type="ARBA" id="ARBA00023054"/>
    </source>
</evidence>